<comment type="caution">
    <text evidence="2">The sequence shown here is derived from an EMBL/GenBank/DDBJ whole genome shotgun (WGS) entry which is preliminary data.</text>
</comment>
<evidence type="ECO:0000313" key="2">
    <source>
        <dbReference type="EMBL" id="MFI6496790.1"/>
    </source>
</evidence>
<protein>
    <submittedName>
        <fullName evidence="2">Class I SAM-dependent methyltransferase</fullName>
    </submittedName>
</protein>
<organism evidence="2 3">
    <name type="scientific">Nonomuraea typhae</name>
    <dbReference type="NCBI Taxonomy" id="2603600"/>
    <lineage>
        <taxon>Bacteria</taxon>
        <taxon>Bacillati</taxon>
        <taxon>Actinomycetota</taxon>
        <taxon>Actinomycetes</taxon>
        <taxon>Streptosporangiales</taxon>
        <taxon>Streptosporangiaceae</taxon>
        <taxon>Nonomuraea</taxon>
    </lineage>
</organism>
<dbReference type="EMBL" id="JBITGY010000001">
    <property type="protein sequence ID" value="MFI6496790.1"/>
    <property type="molecule type" value="Genomic_DNA"/>
</dbReference>
<keyword evidence="3" id="KW-1185">Reference proteome</keyword>
<reference evidence="2 3" key="1">
    <citation type="submission" date="2024-10" db="EMBL/GenBank/DDBJ databases">
        <title>The Natural Products Discovery Center: Release of the First 8490 Sequenced Strains for Exploring Actinobacteria Biosynthetic Diversity.</title>
        <authorList>
            <person name="Kalkreuter E."/>
            <person name="Kautsar S.A."/>
            <person name="Yang D."/>
            <person name="Bader C.D."/>
            <person name="Teijaro C.N."/>
            <person name="Fluegel L."/>
            <person name="Davis C.M."/>
            <person name="Simpson J.R."/>
            <person name="Lauterbach L."/>
            <person name="Steele A.D."/>
            <person name="Gui C."/>
            <person name="Meng S."/>
            <person name="Li G."/>
            <person name="Viehrig K."/>
            <person name="Ye F."/>
            <person name="Su P."/>
            <person name="Kiefer A.F."/>
            <person name="Nichols A."/>
            <person name="Cepeda A.J."/>
            <person name="Yan W."/>
            <person name="Fan B."/>
            <person name="Jiang Y."/>
            <person name="Adhikari A."/>
            <person name="Zheng C.-J."/>
            <person name="Schuster L."/>
            <person name="Cowan T.M."/>
            <person name="Smanski M.J."/>
            <person name="Chevrette M.G."/>
            <person name="De Carvalho L.P.S."/>
            <person name="Shen B."/>
        </authorList>
    </citation>
    <scope>NUCLEOTIDE SEQUENCE [LARGE SCALE GENOMIC DNA]</scope>
    <source>
        <strain evidence="2 3">NPDC050545</strain>
    </source>
</reference>
<dbReference type="Proteomes" id="UP001612741">
    <property type="component" value="Unassembled WGS sequence"/>
</dbReference>
<dbReference type="InterPro" id="IPR029063">
    <property type="entry name" value="SAM-dependent_MTases_sf"/>
</dbReference>
<keyword evidence="2" id="KW-0489">Methyltransferase</keyword>
<sequence>MADAEERPNRLHQLLFGAISMTGPRIQRRVLRSYFDLWHLRPDPWSVTVDPYERAKYAATLEQVPGKEYRAILDMGCSEGAFTLLAASAFPEAATVGADISARALRRAREQAARTGSGAQFVRMDFMTGDAGGPYDLIFVGEVLYYLGNMSVVADRLRGLLEPGGHLVLTHSRPQARLLHTQFDGHKGFTCVSNTDGDHDGRFFNVAVYERV</sequence>
<gene>
    <name evidence="2" type="ORF">ACIBG2_05375</name>
</gene>
<keyword evidence="2" id="KW-0808">Transferase</keyword>
<evidence type="ECO:0000313" key="3">
    <source>
        <dbReference type="Proteomes" id="UP001612741"/>
    </source>
</evidence>
<dbReference type="PANTHER" id="PTHR43861:SF1">
    <property type="entry name" value="TRANS-ACONITATE 2-METHYLTRANSFERASE"/>
    <property type="match status" value="1"/>
</dbReference>
<accession>A0ABW7YMD9</accession>
<dbReference type="SUPFAM" id="SSF53335">
    <property type="entry name" value="S-adenosyl-L-methionine-dependent methyltransferases"/>
    <property type="match status" value="1"/>
</dbReference>
<dbReference type="PANTHER" id="PTHR43861">
    <property type="entry name" value="TRANS-ACONITATE 2-METHYLTRANSFERASE-RELATED"/>
    <property type="match status" value="1"/>
</dbReference>
<dbReference type="CDD" id="cd02440">
    <property type="entry name" value="AdoMet_MTases"/>
    <property type="match status" value="1"/>
</dbReference>
<dbReference type="Pfam" id="PF08242">
    <property type="entry name" value="Methyltransf_12"/>
    <property type="match status" value="1"/>
</dbReference>
<dbReference type="GO" id="GO:0032259">
    <property type="term" value="P:methylation"/>
    <property type="evidence" value="ECO:0007669"/>
    <property type="project" value="UniProtKB-KW"/>
</dbReference>
<dbReference type="InterPro" id="IPR013217">
    <property type="entry name" value="Methyltransf_12"/>
</dbReference>
<name>A0ABW7YMD9_9ACTN</name>
<evidence type="ECO:0000259" key="1">
    <source>
        <dbReference type="Pfam" id="PF08242"/>
    </source>
</evidence>
<proteinExistence type="predicted"/>
<dbReference type="Gene3D" id="3.40.50.150">
    <property type="entry name" value="Vaccinia Virus protein VP39"/>
    <property type="match status" value="1"/>
</dbReference>
<dbReference type="RefSeq" id="WP_397079144.1">
    <property type="nucleotide sequence ID" value="NZ_JBITGY010000001.1"/>
</dbReference>
<dbReference type="GO" id="GO:0008168">
    <property type="term" value="F:methyltransferase activity"/>
    <property type="evidence" value="ECO:0007669"/>
    <property type="project" value="UniProtKB-KW"/>
</dbReference>
<feature type="domain" description="Methyltransferase type 12" evidence="1">
    <location>
        <begin position="73"/>
        <end position="167"/>
    </location>
</feature>